<comment type="caution">
    <text evidence="2">The sequence shown here is derived from an EMBL/GenBank/DDBJ whole genome shotgun (WGS) entry which is preliminary data.</text>
</comment>
<name>W6K3I4_9MICO</name>
<dbReference type="AlphaFoldDB" id="W6K3I4"/>
<reference evidence="2 3" key="1">
    <citation type="journal article" date="2013" name="ISME J.">
        <title>A metabolic model for members of the genus Tetrasphaera involved in enhanced biological phosphorus removal.</title>
        <authorList>
            <person name="Kristiansen R."/>
            <person name="Nguyen H.T.T."/>
            <person name="Saunders A.M."/>
            <person name="Nielsen J.L."/>
            <person name="Wimmer R."/>
            <person name="Le V.Q."/>
            <person name="McIlroy S.J."/>
            <person name="Petrovski S."/>
            <person name="Seviour R.J."/>
            <person name="Calteau A."/>
            <person name="Nielsen K.L."/>
            <person name="Nielsen P.H."/>
        </authorList>
    </citation>
    <scope>NUCLEOTIDE SEQUENCE [LARGE SCALE GENOMIC DNA]</scope>
    <source>
        <strain evidence="2 3">Ben110</strain>
    </source>
</reference>
<evidence type="ECO:0000313" key="2">
    <source>
        <dbReference type="EMBL" id="CCH73319.1"/>
    </source>
</evidence>
<protein>
    <submittedName>
        <fullName evidence="2">Uncharacterized protein</fullName>
    </submittedName>
</protein>
<organism evidence="2 3">
    <name type="scientific">Nostocoides australiense Ben110</name>
    <dbReference type="NCBI Taxonomy" id="1193182"/>
    <lineage>
        <taxon>Bacteria</taxon>
        <taxon>Bacillati</taxon>
        <taxon>Actinomycetota</taxon>
        <taxon>Actinomycetes</taxon>
        <taxon>Micrococcales</taxon>
        <taxon>Intrasporangiaceae</taxon>
        <taxon>Nostocoides</taxon>
    </lineage>
</organism>
<dbReference type="Proteomes" id="UP000035763">
    <property type="component" value="Unassembled WGS sequence"/>
</dbReference>
<dbReference type="EMBL" id="CAJA01000175">
    <property type="protein sequence ID" value="CCH73319.1"/>
    <property type="molecule type" value="Genomic_DNA"/>
</dbReference>
<feature type="region of interest" description="Disordered" evidence="1">
    <location>
        <begin position="40"/>
        <end position="60"/>
    </location>
</feature>
<accession>W6K3I4</accession>
<keyword evidence="3" id="KW-1185">Reference proteome</keyword>
<dbReference type="STRING" id="1193182.BN11_2560003"/>
<dbReference type="RefSeq" id="WP_048698837.1">
    <property type="nucleotide sequence ID" value="NZ_HG764815.1"/>
</dbReference>
<evidence type="ECO:0000313" key="3">
    <source>
        <dbReference type="Proteomes" id="UP000035763"/>
    </source>
</evidence>
<sequence>MNTFAAIATYLLAAAGVALMLALATVPLVLDRDAERSDLAPAVPLRPRPAAAPTATPRAA</sequence>
<evidence type="ECO:0000256" key="1">
    <source>
        <dbReference type="SAM" id="MobiDB-lite"/>
    </source>
</evidence>
<gene>
    <name evidence="2" type="ORF">BN11_2560003</name>
</gene>
<proteinExistence type="predicted"/>